<accession>T1J0G4</accession>
<evidence type="ECO:0000256" key="6">
    <source>
        <dbReference type="ARBA" id="ARBA00022833"/>
    </source>
</evidence>
<comment type="similarity">
    <text evidence="2">Belongs to the krueppel C2H2-type zinc-finger protein family.</text>
</comment>
<dbReference type="FunFam" id="3.30.160.60:FF:000065">
    <property type="entry name" value="B-cell CLL/lymphoma 6, member B"/>
    <property type="match status" value="1"/>
</dbReference>
<sequence>MAQVSSLLISFKTKIEEAVSLVPNMPADEKLKAVQFWNVVSEKLQEIVNNSAADISALALEQLEKENVAKMEMMGATLEKTSDGATLHSNTSNPSEKLTVVSNEATNLTQQQLLTETGIKLTENDLHDAMLYRSVTLQHQLLKPVQKTNELDTSVTLLATAASIPSTPATSLSILAPSITSESGPLSNTLISSAAASCLPDAQSQSTSVLAASLTVPTVTSNDTTAAIVTELPAACPLPSELPVLPCVQSPNESVPKLATSAKRGRGRPPRLTSGAKCDKNGDSDWSPAEERQARANRRGTNDNMRQSVRRVRKNFTLTGAKSGKRNKTERLKRNRKRRRGEATDSFAADGAEYTCEFCKRKFPNISSLTTHRWIHTKPYACTECSARFSTKGNLIVHKRRHTGEKPYNCNQCDARFSTKGNLKRHVKTHSGEKPWECSQCGGRFTEKKSLKVHMRRHTGEKPYQCKVCGKRFAQTGILQTHMAMHMDQKAHLCDHCGKSFRQKSQLRLHMMRHEGVRKYQCPTCPARFLTKGDLERHNRIHTGERPFICELCGKTFTRQQSLNEHMNRHYGLKPYECKYCGRNFAEMSACYKHIKQHERSQIPTMQHQHQVTVDSADGQKFTVLVHTDQPLDVGSEISVVQQEQNTVIPTDSHITVAVTDQIGEFAAMNLLASASSYQQNY</sequence>
<dbReference type="FunFam" id="3.30.160.60:FF:000912">
    <property type="entry name" value="Zinc finger protein 660"/>
    <property type="match status" value="1"/>
</dbReference>
<dbReference type="PANTHER" id="PTHR24393">
    <property type="entry name" value="ZINC FINGER PROTEIN"/>
    <property type="match status" value="1"/>
</dbReference>
<feature type="domain" description="C2H2-type" evidence="13">
    <location>
        <begin position="548"/>
        <end position="575"/>
    </location>
</feature>
<dbReference type="Pfam" id="PF13465">
    <property type="entry name" value="zf-H2C2_2"/>
    <property type="match status" value="1"/>
</dbReference>
<keyword evidence="9" id="KW-0804">Transcription</keyword>
<feature type="domain" description="C2H2-type" evidence="13">
    <location>
        <begin position="492"/>
        <end position="519"/>
    </location>
</feature>
<feature type="domain" description="C2H2-type" evidence="13">
    <location>
        <begin position="576"/>
        <end position="603"/>
    </location>
</feature>
<dbReference type="HOGENOM" id="CLU_403523_0_0_1"/>
<evidence type="ECO:0000256" key="12">
    <source>
        <dbReference type="SAM" id="MobiDB-lite"/>
    </source>
</evidence>
<evidence type="ECO:0000313" key="15">
    <source>
        <dbReference type="Proteomes" id="UP000014500"/>
    </source>
</evidence>
<feature type="domain" description="C2H2-type" evidence="13">
    <location>
        <begin position="354"/>
        <end position="381"/>
    </location>
</feature>
<dbReference type="FunFam" id="3.30.160.60:FF:000508">
    <property type="entry name" value="Myeloid zinc finger 1"/>
    <property type="match status" value="1"/>
</dbReference>
<evidence type="ECO:0000256" key="11">
    <source>
        <dbReference type="PROSITE-ProRule" id="PRU00042"/>
    </source>
</evidence>
<dbReference type="SMART" id="SM00355">
    <property type="entry name" value="ZnF_C2H2"/>
    <property type="match status" value="9"/>
</dbReference>
<dbReference type="FunFam" id="3.30.160.60:FF:001498">
    <property type="entry name" value="Zinc finger protein 404"/>
    <property type="match status" value="1"/>
</dbReference>
<feature type="domain" description="C2H2-type" evidence="13">
    <location>
        <begin position="520"/>
        <end position="547"/>
    </location>
</feature>
<dbReference type="GO" id="GO:0005634">
    <property type="term" value="C:nucleus"/>
    <property type="evidence" value="ECO:0007669"/>
    <property type="project" value="UniProtKB-SubCell"/>
</dbReference>
<keyword evidence="6" id="KW-0862">Zinc</keyword>
<dbReference type="Pfam" id="PF00096">
    <property type="entry name" value="zf-C2H2"/>
    <property type="match status" value="4"/>
</dbReference>
<evidence type="ECO:0000256" key="8">
    <source>
        <dbReference type="ARBA" id="ARBA00023125"/>
    </source>
</evidence>
<feature type="domain" description="C2H2-type" evidence="13">
    <location>
        <begin position="464"/>
        <end position="491"/>
    </location>
</feature>
<evidence type="ECO:0000256" key="3">
    <source>
        <dbReference type="ARBA" id="ARBA00022723"/>
    </source>
</evidence>
<name>T1J0G4_STRMM</name>
<dbReference type="InterPro" id="IPR013087">
    <property type="entry name" value="Znf_C2H2_type"/>
</dbReference>
<organism evidence="14 15">
    <name type="scientific">Strigamia maritima</name>
    <name type="common">European centipede</name>
    <name type="synonym">Geophilus maritimus</name>
    <dbReference type="NCBI Taxonomy" id="126957"/>
    <lineage>
        <taxon>Eukaryota</taxon>
        <taxon>Metazoa</taxon>
        <taxon>Ecdysozoa</taxon>
        <taxon>Arthropoda</taxon>
        <taxon>Myriapoda</taxon>
        <taxon>Chilopoda</taxon>
        <taxon>Pleurostigmophora</taxon>
        <taxon>Geophilomorpha</taxon>
        <taxon>Linotaeniidae</taxon>
        <taxon>Strigamia</taxon>
    </lineage>
</organism>
<dbReference type="GO" id="GO:0000978">
    <property type="term" value="F:RNA polymerase II cis-regulatory region sequence-specific DNA binding"/>
    <property type="evidence" value="ECO:0007669"/>
    <property type="project" value="TreeGrafter"/>
</dbReference>
<dbReference type="STRING" id="126957.T1J0G4"/>
<keyword evidence="15" id="KW-1185">Reference proteome</keyword>
<keyword evidence="8" id="KW-0238">DNA-binding</keyword>
<dbReference type="FunFam" id="3.30.160.60:FF:000072">
    <property type="entry name" value="zinc finger protein 143 isoform X1"/>
    <property type="match status" value="1"/>
</dbReference>
<evidence type="ECO:0000256" key="10">
    <source>
        <dbReference type="ARBA" id="ARBA00023242"/>
    </source>
</evidence>
<feature type="domain" description="C2H2-type" evidence="13">
    <location>
        <begin position="380"/>
        <end position="407"/>
    </location>
</feature>
<reference evidence="14" key="2">
    <citation type="submission" date="2015-02" db="UniProtKB">
        <authorList>
            <consortium name="EnsemblMetazoa"/>
        </authorList>
    </citation>
    <scope>IDENTIFICATION</scope>
</reference>
<evidence type="ECO:0000259" key="13">
    <source>
        <dbReference type="PROSITE" id="PS50157"/>
    </source>
</evidence>
<dbReference type="Gene3D" id="3.30.160.60">
    <property type="entry name" value="Classic Zinc Finger"/>
    <property type="match status" value="7"/>
</dbReference>
<evidence type="ECO:0000313" key="14">
    <source>
        <dbReference type="EnsemblMetazoa" id="SMAR007009-PA"/>
    </source>
</evidence>
<dbReference type="PROSITE" id="PS50157">
    <property type="entry name" value="ZINC_FINGER_C2H2_2"/>
    <property type="match status" value="9"/>
</dbReference>
<dbReference type="GO" id="GO:0042802">
    <property type="term" value="F:identical protein binding"/>
    <property type="evidence" value="ECO:0007669"/>
    <property type="project" value="UniProtKB-ARBA"/>
</dbReference>
<dbReference type="PhylomeDB" id="T1J0G4"/>
<evidence type="ECO:0000256" key="2">
    <source>
        <dbReference type="ARBA" id="ARBA00006991"/>
    </source>
</evidence>
<comment type="subcellular location">
    <subcellularLocation>
        <location evidence="1">Nucleus</location>
    </subcellularLocation>
</comment>
<keyword evidence="10" id="KW-0539">Nucleus</keyword>
<dbReference type="AlphaFoldDB" id="T1J0G4"/>
<dbReference type="FunFam" id="3.30.160.60:FF:001963">
    <property type="entry name" value="Replication initiator 1"/>
    <property type="match status" value="1"/>
</dbReference>
<dbReference type="FunFam" id="3.30.160.60:FF:000557">
    <property type="entry name" value="zinc finger and SCAN domain-containing protein 29"/>
    <property type="match status" value="1"/>
</dbReference>
<dbReference type="EnsemblMetazoa" id="SMAR007009-RA">
    <property type="protein sequence ID" value="SMAR007009-PA"/>
    <property type="gene ID" value="SMAR007009"/>
</dbReference>
<keyword evidence="3" id="KW-0479">Metal-binding</keyword>
<evidence type="ECO:0000256" key="9">
    <source>
        <dbReference type="ARBA" id="ARBA00023163"/>
    </source>
</evidence>
<evidence type="ECO:0000256" key="1">
    <source>
        <dbReference type="ARBA" id="ARBA00004123"/>
    </source>
</evidence>
<keyword evidence="5 11" id="KW-0863">Zinc-finger</keyword>
<proteinExistence type="inferred from homology"/>
<feature type="region of interest" description="Disordered" evidence="12">
    <location>
        <begin position="247"/>
        <end position="344"/>
    </location>
</feature>
<feature type="domain" description="C2H2-type" evidence="13">
    <location>
        <begin position="436"/>
        <end position="463"/>
    </location>
</feature>
<keyword evidence="7" id="KW-0805">Transcription regulation</keyword>
<dbReference type="GO" id="GO:0045596">
    <property type="term" value="P:negative regulation of cell differentiation"/>
    <property type="evidence" value="ECO:0007669"/>
    <property type="project" value="UniProtKB-ARBA"/>
</dbReference>
<dbReference type="GO" id="GO:0008270">
    <property type="term" value="F:zinc ion binding"/>
    <property type="evidence" value="ECO:0007669"/>
    <property type="project" value="UniProtKB-KW"/>
</dbReference>
<protein>
    <recommendedName>
        <fullName evidence="13">C2H2-type domain-containing protein</fullName>
    </recommendedName>
</protein>
<dbReference type="Proteomes" id="UP000014500">
    <property type="component" value="Unassembled WGS sequence"/>
</dbReference>
<dbReference type="InterPro" id="IPR036236">
    <property type="entry name" value="Znf_C2H2_sf"/>
</dbReference>
<dbReference type="PANTHER" id="PTHR24393:SF156">
    <property type="entry name" value="ZINC FINGER PROTEIN 271-LIKE"/>
    <property type="match status" value="1"/>
</dbReference>
<feature type="domain" description="C2H2-type" evidence="13">
    <location>
        <begin position="408"/>
        <end position="435"/>
    </location>
</feature>
<dbReference type="EMBL" id="JH431734">
    <property type="status" value="NOT_ANNOTATED_CDS"/>
    <property type="molecule type" value="Genomic_DNA"/>
</dbReference>
<dbReference type="SUPFAM" id="SSF57667">
    <property type="entry name" value="beta-beta-alpha zinc fingers"/>
    <property type="match status" value="5"/>
</dbReference>
<evidence type="ECO:0000256" key="7">
    <source>
        <dbReference type="ARBA" id="ARBA00023015"/>
    </source>
</evidence>
<dbReference type="Pfam" id="PF13912">
    <property type="entry name" value="zf-C2H2_6"/>
    <property type="match status" value="1"/>
</dbReference>
<evidence type="ECO:0000256" key="4">
    <source>
        <dbReference type="ARBA" id="ARBA00022737"/>
    </source>
</evidence>
<reference evidence="15" key="1">
    <citation type="submission" date="2011-05" db="EMBL/GenBank/DDBJ databases">
        <authorList>
            <person name="Richards S.R."/>
            <person name="Qu J."/>
            <person name="Jiang H."/>
            <person name="Jhangiani S.N."/>
            <person name="Agravi P."/>
            <person name="Goodspeed R."/>
            <person name="Gross S."/>
            <person name="Mandapat C."/>
            <person name="Jackson L."/>
            <person name="Mathew T."/>
            <person name="Pu L."/>
            <person name="Thornton R."/>
            <person name="Saada N."/>
            <person name="Wilczek-Boney K.B."/>
            <person name="Lee S."/>
            <person name="Kovar C."/>
            <person name="Wu Y."/>
            <person name="Scherer S.E."/>
            <person name="Worley K.C."/>
            <person name="Muzny D.M."/>
            <person name="Gibbs R."/>
        </authorList>
    </citation>
    <scope>NUCLEOTIDE SEQUENCE</scope>
    <source>
        <strain evidence="15">Brora</strain>
    </source>
</reference>
<feature type="compositionally biased region" description="Basic and acidic residues" evidence="12">
    <location>
        <begin position="277"/>
        <end position="294"/>
    </location>
</feature>
<dbReference type="eggNOG" id="KOG1721">
    <property type="taxonomic scope" value="Eukaryota"/>
</dbReference>
<evidence type="ECO:0000256" key="5">
    <source>
        <dbReference type="ARBA" id="ARBA00022771"/>
    </source>
</evidence>
<dbReference type="PROSITE" id="PS00028">
    <property type="entry name" value="ZINC_FINGER_C2H2_1"/>
    <property type="match status" value="9"/>
</dbReference>
<dbReference type="OMA" id="LTTHRWI"/>
<dbReference type="GO" id="GO:0001228">
    <property type="term" value="F:DNA-binding transcription activator activity, RNA polymerase II-specific"/>
    <property type="evidence" value="ECO:0007669"/>
    <property type="project" value="TreeGrafter"/>
</dbReference>
<keyword evidence="4" id="KW-0677">Repeat</keyword>